<dbReference type="InterPro" id="IPR002935">
    <property type="entry name" value="SAM_O-MeTrfase"/>
</dbReference>
<reference evidence="4 5" key="1">
    <citation type="journal article" date="2019" name="Nat. Microbiol.">
        <title>Mediterranean grassland soil C-N compound turnover is dependent on rainfall and depth, and is mediated by genomically divergent microorganisms.</title>
        <authorList>
            <person name="Diamond S."/>
            <person name="Andeer P.F."/>
            <person name="Li Z."/>
            <person name="Crits-Christoph A."/>
            <person name="Burstein D."/>
            <person name="Anantharaman K."/>
            <person name="Lane K.R."/>
            <person name="Thomas B.C."/>
            <person name="Pan C."/>
            <person name="Northen T.R."/>
            <person name="Banfield J.F."/>
        </authorList>
    </citation>
    <scope>NUCLEOTIDE SEQUENCE [LARGE SCALE GENOMIC DNA]</scope>
    <source>
        <strain evidence="4">WS_8</strain>
    </source>
</reference>
<dbReference type="EMBL" id="VBOY01000114">
    <property type="protein sequence ID" value="TMQ63219.1"/>
    <property type="molecule type" value="Genomic_DNA"/>
</dbReference>
<dbReference type="AlphaFoldDB" id="A0A538THX3"/>
<accession>A0A538THX3</accession>
<dbReference type="GO" id="GO:0008757">
    <property type="term" value="F:S-adenosylmethionine-dependent methyltransferase activity"/>
    <property type="evidence" value="ECO:0007669"/>
    <property type="project" value="TreeGrafter"/>
</dbReference>
<dbReference type="PROSITE" id="PS51682">
    <property type="entry name" value="SAM_OMT_I"/>
    <property type="match status" value="1"/>
</dbReference>
<evidence type="ECO:0000313" key="4">
    <source>
        <dbReference type="EMBL" id="TMQ63219.1"/>
    </source>
</evidence>
<keyword evidence="2 4" id="KW-0808">Transferase</keyword>
<proteinExistence type="predicted"/>
<evidence type="ECO:0000313" key="5">
    <source>
        <dbReference type="Proteomes" id="UP000316609"/>
    </source>
</evidence>
<comment type="caution">
    <text evidence="4">The sequence shown here is derived from an EMBL/GenBank/DDBJ whole genome shotgun (WGS) entry which is preliminary data.</text>
</comment>
<protein>
    <submittedName>
        <fullName evidence="4">O-methyltransferase</fullName>
    </submittedName>
</protein>
<dbReference type="Proteomes" id="UP000316609">
    <property type="component" value="Unassembled WGS sequence"/>
</dbReference>
<dbReference type="SUPFAM" id="SSF53335">
    <property type="entry name" value="S-adenosyl-L-methionine-dependent methyltransferases"/>
    <property type="match status" value="1"/>
</dbReference>
<dbReference type="InterPro" id="IPR050362">
    <property type="entry name" value="Cation-dep_OMT"/>
</dbReference>
<sequence length="245" mass="26268">MPTVLEKAVVLGFLEIGSHPDSKPATMRSMSDQSTAITAEHFRYIAAHTTPEDDFLRALKRAATAAGIPSIWIAPEQASFMQILLRASAAHDVVEVGTLAGYSAIAMARALPASGKVRTIELDPARVAFAREWVARSDVAGKVEVIEGAGMDVLEGFAADSADAAFLDADKASYPLYLEECLRIVKRGGLILADNAFAFGQLFDASPTDREVPAIRAFNERIAKTERLDGVIVPIGDGLWVGVKR</sequence>
<dbReference type="InterPro" id="IPR029063">
    <property type="entry name" value="SAM-dependent_MTases_sf"/>
</dbReference>
<dbReference type="Pfam" id="PF01596">
    <property type="entry name" value="Methyltransf_3"/>
    <property type="match status" value="1"/>
</dbReference>
<evidence type="ECO:0000256" key="2">
    <source>
        <dbReference type="ARBA" id="ARBA00022679"/>
    </source>
</evidence>
<dbReference type="PANTHER" id="PTHR10509:SF14">
    <property type="entry name" value="CAFFEOYL-COA O-METHYLTRANSFERASE 3-RELATED"/>
    <property type="match status" value="1"/>
</dbReference>
<dbReference type="GO" id="GO:0032259">
    <property type="term" value="P:methylation"/>
    <property type="evidence" value="ECO:0007669"/>
    <property type="project" value="UniProtKB-KW"/>
</dbReference>
<keyword evidence="3" id="KW-0949">S-adenosyl-L-methionine</keyword>
<gene>
    <name evidence="4" type="ORF">E6K78_10915</name>
</gene>
<evidence type="ECO:0000256" key="3">
    <source>
        <dbReference type="ARBA" id="ARBA00022691"/>
    </source>
</evidence>
<dbReference type="GO" id="GO:0008171">
    <property type="term" value="F:O-methyltransferase activity"/>
    <property type="evidence" value="ECO:0007669"/>
    <property type="project" value="InterPro"/>
</dbReference>
<evidence type="ECO:0000256" key="1">
    <source>
        <dbReference type="ARBA" id="ARBA00022603"/>
    </source>
</evidence>
<name>A0A538THX3_UNCEI</name>
<dbReference type="PANTHER" id="PTHR10509">
    <property type="entry name" value="O-METHYLTRANSFERASE-RELATED"/>
    <property type="match status" value="1"/>
</dbReference>
<keyword evidence="1 4" id="KW-0489">Methyltransferase</keyword>
<dbReference type="Gene3D" id="3.40.50.150">
    <property type="entry name" value="Vaccinia Virus protein VP39"/>
    <property type="match status" value="1"/>
</dbReference>
<organism evidence="4 5">
    <name type="scientific">Eiseniibacteriota bacterium</name>
    <dbReference type="NCBI Taxonomy" id="2212470"/>
    <lineage>
        <taxon>Bacteria</taxon>
        <taxon>Candidatus Eiseniibacteriota</taxon>
    </lineage>
</organism>